<sequence>METSSNTKQLHTQGDHTMGFKLQIMMAVEKSNMPYKQAEKNLWNSWPIKSADLTSKTRQHGLVYQT</sequence>
<protein>
    <submittedName>
        <fullName evidence="1">Uncharacterized protein</fullName>
    </submittedName>
</protein>
<evidence type="ECO:0000313" key="1">
    <source>
        <dbReference type="EMBL" id="REG82836.1"/>
    </source>
</evidence>
<name>A0A3E0DJI4_9GAMM</name>
<dbReference type="AlphaFoldDB" id="A0A3E0DJI4"/>
<dbReference type="Proteomes" id="UP000256542">
    <property type="component" value="Unassembled WGS sequence"/>
</dbReference>
<comment type="caution">
    <text evidence="1">The sequence shown here is derived from an EMBL/GenBank/DDBJ whole genome shotgun (WGS) entry which is preliminary data.</text>
</comment>
<proteinExistence type="predicted"/>
<keyword evidence="2" id="KW-1185">Reference proteome</keyword>
<accession>A0A3E0DJI4</accession>
<evidence type="ECO:0000313" key="2">
    <source>
        <dbReference type="Proteomes" id="UP000256542"/>
    </source>
</evidence>
<reference evidence="1 2" key="1">
    <citation type="submission" date="2018-08" db="EMBL/GenBank/DDBJ databases">
        <title>Genomic Encyclopedia of Type Strains, Phase III (KMG-III): the genomes of soil and plant-associated and newly described type strains.</title>
        <authorList>
            <person name="Whitman W."/>
        </authorList>
    </citation>
    <scope>NUCLEOTIDE SEQUENCE [LARGE SCALE GENOMIC DNA]</scope>
    <source>
        <strain evidence="1 2">CECT 7375</strain>
    </source>
</reference>
<organism evidence="1 2">
    <name type="scientific">Marinomonas pollencensis</name>
    <dbReference type="NCBI Taxonomy" id="491954"/>
    <lineage>
        <taxon>Bacteria</taxon>
        <taxon>Pseudomonadati</taxon>
        <taxon>Pseudomonadota</taxon>
        <taxon>Gammaproteobacteria</taxon>
        <taxon>Oceanospirillales</taxon>
        <taxon>Oceanospirillaceae</taxon>
        <taxon>Marinomonas</taxon>
    </lineage>
</organism>
<dbReference type="EMBL" id="QUNG01000007">
    <property type="protein sequence ID" value="REG82836.1"/>
    <property type="molecule type" value="Genomic_DNA"/>
</dbReference>
<gene>
    <name evidence="1" type="ORF">DFP81_1079</name>
</gene>
<dbReference type="OrthoDB" id="9813126at2"/>